<evidence type="ECO:0000256" key="1">
    <source>
        <dbReference type="SAM" id="MobiDB-lite"/>
    </source>
</evidence>
<feature type="compositionally biased region" description="Polar residues" evidence="1">
    <location>
        <begin position="83"/>
        <end position="92"/>
    </location>
</feature>
<reference evidence="4" key="1">
    <citation type="submission" date="2017-02" db="UniProtKB">
        <authorList>
            <consortium name="WormBaseParasite"/>
        </authorList>
    </citation>
    <scope>IDENTIFICATION</scope>
</reference>
<protein>
    <submittedName>
        <fullName evidence="2 4">Uncharacterized protein</fullName>
    </submittedName>
</protein>
<dbReference type="Proteomes" id="UP000274131">
    <property type="component" value="Unassembled WGS sequence"/>
</dbReference>
<evidence type="ECO:0000313" key="3">
    <source>
        <dbReference type="Proteomes" id="UP000274131"/>
    </source>
</evidence>
<dbReference type="AlphaFoldDB" id="A0A0N4VK33"/>
<evidence type="ECO:0000313" key="2">
    <source>
        <dbReference type="EMBL" id="VDD95778.1"/>
    </source>
</evidence>
<keyword evidence="3" id="KW-1185">Reference proteome</keyword>
<gene>
    <name evidence="2" type="ORF">EVEC_LOCUS10529</name>
</gene>
<dbReference type="EMBL" id="UXUI01010925">
    <property type="protein sequence ID" value="VDD95778.1"/>
    <property type="molecule type" value="Genomic_DNA"/>
</dbReference>
<organism evidence="4">
    <name type="scientific">Enterobius vermicularis</name>
    <name type="common">Human pinworm</name>
    <dbReference type="NCBI Taxonomy" id="51028"/>
    <lineage>
        <taxon>Eukaryota</taxon>
        <taxon>Metazoa</taxon>
        <taxon>Ecdysozoa</taxon>
        <taxon>Nematoda</taxon>
        <taxon>Chromadorea</taxon>
        <taxon>Rhabditida</taxon>
        <taxon>Spirurina</taxon>
        <taxon>Oxyuridomorpha</taxon>
        <taxon>Oxyuroidea</taxon>
        <taxon>Oxyuridae</taxon>
        <taxon>Enterobius</taxon>
    </lineage>
</organism>
<feature type="compositionally biased region" description="Acidic residues" evidence="1">
    <location>
        <begin position="111"/>
        <end position="120"/>
    </location>
</feature>
<sequence length="144" mass="15387">MTDVMLITKERCVSDKTTGIQTKVTSKTPILTVAGKNHVSVNGISSSKFTTVESTRDQGLGKAEKKKESKDQVRASSGLGKKTTPSLSTSSAVGKKSEDPNRSLVVTSKEDENDINEGNEENTNSFRESGKNGVGVVRNQVKAL</sequence>
<feature type="compositionally biased region" description="Basic and acidic residues" evidence="1">
    <location>
        <begin position="62"/>
        <end position="73"/>
    </location>
</feature>
<evidence type="ECO:0000313" key="4">
    <source>
        <dbReference type="WBParaSite" id="EVEC_0001121501-mRNA-1"/>
    </source>
</evidence>
<accession>A0A0N4VK33</accession>
<name>A0A0N4VK33_ENTVE</name>
<reference evidence="2 3" key="2">
    <citation type="submission" date="2018-10" db="EMBL/GenBank/DDBJ databases">
        <authorList>
            <consortium name="Pathogen Informatics"/>
        </authorList>
    </citation>
    <scope>NUCLEOTIDE SEQUENCE [LARGE SCALE GENOMIC DNA]</scope>
</reference>
<proteinExistence type="predicted"/>
<dbReference type="WBParaSite" id="EVEC_0001121501-mRNA-1">
    <property type="protein sequence ID" value="EVEC_0001121501-mRNA-1"/>
    <property type="gene ID" value="EVEC_0001121501"/>
</dbReference>
<feature type="region of interest" description="Disordered" evidence="1">
    <location>
        <begin position="52"/>
        <end position="144"/>
    </location>
</feature>